<protein>
    <submittedName>
        <fullName evidence="2">Uncharacterized protein</fullName>
    </submittedName>
</protein>
<dbReference type="EMBL" id="JAHWZY010000018">
    <property type="protein sequence ID" value="MEZ3180676.1"/>
    <property type="molecule type" value="Genomic_DNA"/>
</dbReference>
<organism evidence="2 3">
    <name type="scientific">Streptomyces pimonensis</name>
    <dbReference type="NCBI Taxonomy" id="2860288"/>
    <lineage>
        <taxon>Bacteria</taxon>
        <taxon>Bacillati</taxon>
        <taxon>Actinomycetota</taxon>
        <taxon>Actinomycetes</taxon>
        <taxon>Kitasatosporales</taxon>
        <taxon>Streptomycetaceae</taxon>
        <taxon>Streptomyces</taxon>
    </lineage>
</organism>
<dbReference type="RefSeq" id="WP_371239455.1">
    <property type="nucleotide sequence ID" value="NZ_JAHWZY010000018.1"/>
</dbReference>
<reference evidence="2 3" key="1">
    <citation type="journal article" date="2021" name="Res Sq">
        <title>Streptomyces Pimoensis sp. nov., Isolated From the Taklimakan Desert in Xinjiang, China.</title>
        <authorList>
            <person name="Zhang P."/>
            <person name="Luo X."/>
            <person name="Luo X."/>
            <person name="Liu Z."/>
            <person name="Xia Z."/>
            <person name="Wan C."/>
            <person name="zhang L."/>
        </authorList>
    </citation>
    <scope>NUCLEOTIDE SEQUENCE [LARGE SCALE GENOMIC DNA]</scope>
    <source>
        <strain evidence="2 3">TRM75549</strain>
    </source>
</reference>
<evidence type="ECO:0000313" key="2">
    <source>
        <dbReference type="EMBL" id="MEZ3180676.1"/>
    </source>
</evidence>
<keyword evidence="3" id="KW-1185">Reference proteome</keyword>
<accession>A0ABV4J172</accession>
<sequence>MNGGFPGVREEGRGDAPVVPDEDRGDRERVLEGVTAALDGAPSLRRTGVRAGNGGGGDAGQQCTPAGEPAGHGGPVESGTDLFLGLRGRDRGDPARSEAAAPAREACPESAVGRSSCRRARTRRSSVAPTT</sequence>
<dbReference type="Proteomes" id="UP001567537">
    <property type="component" value="Unassembled WGS sequence"/>
</dbReference>
<gene>
    <name evidence="2" type="ORF">KYY02_18870</name>
</gene>
<comment type="caution">
    <text evidence="2">The sequence shown here is derived from an EMBL/GenBank/DDBJ whole genome shotgun (WGS) entry which is preliminary data.</text>
</comment>
<name>A0ABV4J172_9ACTN</name>
<feature type="region of interest" description="Disordered" evidence="1">
    <location>
        <begin position="1"/>
        <end position="131"/>
    </location>
</feature>
<feature type="compositionally biased region" description="Low complexity" evidence="1">
    <location>
        <begin position="97"/>
        <end position="115"/>
    </location>
</feature>
<evidence type="ECO:0000313" key="3">
    <source>
        <dbReference type="Proteomes" id="UP001567537"/>
    </source>
</evidence>
<proteinExistence type="predicted"/>
<evidence type="ECO:0000256" key="1">
    <source>
        <dbReference type="SAM" id="MobiDB-lite"/>
    </source>
</evidence>
<feature type="compositionally biased region" description="Basic and acidic residues" evidence="1">
    <location>
        <begin position="87"/>
        <end position="96"/>
    </location>
</feature>
<feature type="compositionally biased region" description="Basic and acidic residues" evidence="1">
    <location>
        <begin position="21"/>
        <end position="31"/>
    </location>
</feature>